<dbReference type="EMBL" id="CM055092">
    <property type="protein sequence ID" value="KAJ7569918.1"/>
    <property type="molecule type" value="Genomic_DNA"/>
</dbReference>
<organism evidence="1 2">
    <name type="scientific">Diphasiastrum complanatum</name>
    <name type="common">Issler's clubmoss</name>
    <name type="synonym">Lycopodium complanatum</name>
    <dbReference type="NCBI Taxonomy" id="34168"/>
    <lineage>
        <taxon>Eukaryota</taxon>
        <taxon>Viridiplantae</taxon>
        <taxon>Streptophyta</taxon>
        <taxon>Embryophyta</taxon>
        <taxon>Tracheophyta</taxon>
        <taxon>Lycopodiopsida</taxon>
        <taxon>Lycopodiales</taxon>
        <taxon>Lycopodiaceae</taxon>
        <taxon>Lycopodioideae</taxon>
        <taxon>Diphasiastrum</taxon>
    </lineage>
</organism>
<protein>
    <submittedName>
        <fullName evidence="1">Uncharacterized protein</fullName>
    </submittedName>
</protein>
<proteinExistence type="predicted"/>
<evidence type="ECO:0000313" key="2">
    <source>
        <dbReference type="Proteomes" id="UP001162992"/>
    </source>
</evidence>
<evidence type="ECO:0000313" key="1">
    <source>
        <dbReference type="EMBL" id="KAJ7569918.1"/>
    </source>
</evidence>
<gene>
    <name evidence="1" type="ORF">O6H91_01G100400</name>
</gene>
<sequence length="514" mass="56336">MADIKVPLLEGKEYKDCPGCKASYLCRKGAPRPIKQLLYLAVLVLANSLPISSLYPFLYFMVRDFHIAKSDADIGYYAGFVGSSFMFGRFLTSVAWGTLADKYGRRPVMFAGVISVIIFNTLFGFSSNFWMALVSRFLLGSFNGMLGPVKAYASEICSEEHQALGVAVVGTTWGLGLIVGPALGGYLAQPAIKYPKLFDNTVFAQFPYLLPSLCTSGFAIVALVTTFGLPETLHRHDKIKTSYSEKDIPSKASVEVRIDDEVEKGFAVDDTERLPSEGSQTQQKSLWRSWPLFGSILVYCIWSLHDMAYTEIFSLWAVSPKKHGGLSFTSSDVGNVLSVSGFSMLVFQLLLFPPLTNFLGPIYLTRLSSILSIPLLAAYSYMSRLENLSLWTAVLSASVLKNVLSVTILTGSFLLINNSVTQDQRGAANGLSMSIVSLFKAIGPAAGGSLFAWAQTRTNAAILPGDEIVFFFLNLVALLTVLVTFEPFLPRSTDKPKTNMPNIVQRSTSLDRHH</sequence>
<accession>A0ACC2EU14</accession>
<dbReference type="Proteomes" id="UP001162992">
    <property type="component" value="Chromosome 1"/>
</dbReference>
<reference evidence="2" key="1">
    <citation type="journal article" date="2024" name="Proc. Natl. Acad. Sci. U.S.A.">
        <title>Extraordinary preservation of gene collinearity over three hundred million years revealed in homosporous lycophytes.</title>
        <authorList>
            <person name="Li C."/>
            <person name="Wickell D."/>
            <person name="Kuo L.Y."/>
            <person name="Chen X."/>
            <person name="Nie B."/>
            <person name="Liao X."/>
            <person name="Peng D."/>
            <person name="Ji J."/>
            <person name="Jenkins J."/>
            <person name="Williams M."/>
            <person name="Shu S."/>
            <person name="Plott C."/>
            <person name="Barry K."/>
            <person name="Rajasekar S."/>
            <person name="Grimwood J."/>
            <person name="Han X."/>
            <person name="Sun S."/>
            <person name="Hou Z."/>
            <person name="He W."/>
            <person name="Dai G."/>
            <person name="Sun C."/>
            <person name="Schmutz J."/>
            <person name="Leebens-Mack J.H."/>
            <person name="Li F.W."/>
            <person name="Wang L."/>
        </authorList>
    </citation>
    <scope>NUCLEOTIDE SEQUENCE [LARGE SCALE GENOMIC DNA]</scope>
    <source>
        <strain evidence="2">cv. PW_Plant_1</strain>
    </source>
</reference>
<comment type="caution">
    <text evidence="1">The sequence shown here is derived from an EMBL/GenBank/DDBJ whole genome shotgun (WGS) entry which is preliminary data.</text>
</comment>
<name>A0ACC2EU14_DIPCM</name>
<keyword evidence="2" id="KW-1185">Reference proteome</keyword>